<dbReference type="Pfam" id="PF02586">
    <property type="entry name" value="SRAP"/>
    <property type="match status" value="1"/>
</dbReference>
<evidence type="ECO:0000256" key="7">
    <source>
        <dbReference type="ARBA" id="ARBA00023239"/>
    </source>
</evidence>
<evidence type="ECO:0000313" key="10">
    <source>
        <dbReference type="Proteomes" id="UP000186601"/>
    </source>
</evidence>
<organism evidence="9 10">
    <name type="scientific">Hermanssonia centrifuga</name>
    <dbReference type="NCBI Taxonomy" id="98765"/>
    <lineage>
        <taxon>Eukaryota</taxon>
        <taxon>Fungi</taxon>
        <taxon>Dikarya</taxon>
        <taxon>Basidiomycota</taxon>
        <taxon>Agaricomycotina</taxon>
        <taxon>Agaricomycetes</taxon>
        <taxon>Polyporales</taxon>
        <taxon>Meruliaceae</taxon>
        <taxon>Hermanssonia</taxon>
    </lineage>
</organism>
<feature type="compositionally biased region" description="Basic and acidic residues" evidence="8">
    <location>
        <begin position="241"/>
        <end position="253"/>
    </location>
</feature>
<dbReference type="GO" id="GO:0006508">
    <property type="term" value="P:proteolysis"/>
    <property type="evidence" value="ECO:0007669"/>
    <property type="project" value="UniProtKB-KW"/>
</dbReference>
<proteinExistence type="inferred from homology"/>
<dbReference type="PANTHER" id="PTHR13604:SF0">
    <property type="entry name" value="ABASIC SITE PROCESSING PROTEIN HMCES"/>
    <property type="match status" value="1"/>
</dbReference>
<dbReference type="Gene3D" id="3.90.1680.10">
    <property type="entry name" value="SOS response associated peptidase-like"/>
    <property type="match status" value="1"/>
</dbReference>
<dbReference type="SUPFAM" id="SSF143081">
    <property type="entry name" value="BB1717-like"/>
    <property type="match status" value="1"/>
</dbReference>
<evidence type="ECO:0000256" key="4">
    <source>
        <dbReference type="ARBA" id="ARBA00022801"/>
    </source>
</evidence>
<keyword evidence="3" id="KW-0227">DNA damage</keyword>
<comment type="similarity">
    <text evidence="1">Belongs to the SOS response-associated peptidase family.</text>
</comment>
<evidence type="ECO:0000256" key="2">
    <source>
        <dbReference type="ARBA" id="ARBA00022670"/>
    </source>
</evidence>
<keyword evidence="6" id="KW-0238">DNA-binding</keyword>
<gene>
    <name evidence="9" type="ORF">PHLCEN_2v6879</name>
</gene>
<dbReference type="InterPro" id="IPR036590">
    <property type="entry name" value="SRAP-like"/>
</dbReference>
<evidence type="ECO:0000256" key="5">
    <source>
        <dbReference type="ARBA" id="ARBA00023124"/>
    </source>
</evidence>
<keyword evidence="7" id="KW-0456">Lyase</keyword>
<accession>A0A2R6NY82</accession>
<evidence type="ECO:0000256" key="3">
    <source>
        <dbReference type="ARBA" id="ARBA00022763"/>
    </source>
</evidence>
<keyword evidence="4" id="KW-0378">Hydrolase</keyword>
<dbReference type="EMBL" id="MLYV02000681">
    <property type="protein sequence ID" value="PSR79833.1"/>
    <property type="molecule type" value="Genomic_DNA"/>
</dbReference>
<dbReference type="STRING" id="98765.A0A2R6NY82"/>
<dbReference type="OrthoDB" id="2111841at2759"/>
<reference evidence="9 10" key="1">
    <citation type="submission" date="2018-02" db="EMBL/GenBank/DDBJ databases">
        <title>Genome sequence of the basidiomycete white-rot fungus Phlebia centrifuga.</title>
        <authorList>
            <person name="Granchi Z."/>
            <person name="Peng M."/>
            <person name="de Vries R.P."/>
            <person name="Hilden K."/>
            <person name="Makela M.R."/>
            <person name="Grigoriev I."/>
            <person name="Riley R."/>
        </authorList>
    </citation>
    <scope>NUCLEOTIDE SEQUENCE [LARGE SCALE GENOMIC DNA]</scope>
    <source>
        <strain evidence="9 10">FBCC195</strain>
    </source>
</reference>
<evidence type="ECO:0000256" key="6">
    <source>
        <dbReference type="ARBA" id="ARBA00023125"/>
    </source>
</evidence>
<name>A0A2R6NY82_9APHY</name>
<evidence type="ECO:0000256" key="1">
    <source>
        <dbReference type="ARBA" id="ARBA00008136"/>
    </source>
</evidence>
<keyword evidence="5" id="KW-0190">Covalent protein-DNA linkage</keyword>
<dbReference type="GO" id="GO:0008233">
    <property type="term" value="F:peptidase activity"/>
    <property type="evidence" value="ECO:0007669"/>
    <property type="project" value="UniProtKB-KW"/>
</dbReference>
<keyword evidence="2" id="KW-0645">Protease</keyword>
<dbReference type="GO" id="GO:0003697">
    <property type="term" value="F:single-stranded DNA binding"/>
    <property type="evidence" value="ECO:0007669"/>
    <property type="project" value="InterPro"/>
</dbReference>
<sequence length="294" mass="33144">MKWGLVPHWSKHEDNTLRTINARSENLVKGGGMWGSIKGRKRCAVPCEGYYEWLKKGKEKLPHFTKRQDGKLMLLAGLYDCVTLEGQTKPLWTFTIVTTDANEESRWLHDRQPVILSTDMSLQVWLDTTSKIWTSELSKLVEPYSDMNSPLTCYQVSKEVGKIGVESATFIQPVSQREDGIQAMFAKQQGKGSPSKRKRSLSPKFVEISPRPSPSKVRKYKEHISPPSASTNVIDFCEGGDEPRKPKVEKLNTWEDDSETEYVDGSSQSDSEIPNHESRKGKAKLGHMKVSGNG</sequence>
<dbReference type="GO" id="GO:0106300">
    <property type="term" value="P:protein-DNA covalent cross-linking repair"/>
    <property type="evidence" value="ECO:0007669"/>
    <property type="project" value="InterPro"/>
</dbReference>
<dbReference type="GO" id="GO:0016829">
    <property type="term" value="F:lyase activity"/>
    <property type="evidence" value="ECO:0007669"/>
    <property type="project" value="UniProtKB-KW"/>
</dbReference>
<dbReference type="InterPro" id="IPR003738">
    <property type="entry name" value="SRAP"/>
</dbReference>
<feature type="region of interest" description="Disordered" evidence="8">
    <location>
        <begin position="186"/>
        <end position="294"/>
    </location>
</feature>
<protein>
    <recommendedName>
        <fullName evidence="11">Embryonic stem cell-specific 5-hydroxymethylcytosine-binding protein</fullName>
    </recommendedName>
</protein>
<comment type="caution">
    <text evidence="9">The sequence shown here is derived from an EMBL/GenBank/DDBJ whole genome shotgun (WGS) entry which is preliminary data.</text>
</comment>
<evidence type="ECO:0000256" key="8">
    <source>
        <dbReference type="SAM" id="MobiDB-lite"/>
    </source>
</evidence>
<dbReference type="PANTHER" id="PTHR13604">
    <property type="entry name" value="DC12-RELATED"/>
    <property type="match status" value="1"/>
</dbReference>
<dbReference type="AlphaFoldDB" id="A0A2R6NY82"/>
<keyword evidence="10" id="KW-1185">Reference proteome</keyword>
<dbReference type="Proteomes" id="UP000186601">
    <property type="component" value="Unassembled WGS sequence"/>
</dbReference>
<evidence type="ECO:0000313" key="9">
    <source>
        <dbReference type="EMBL" id="PSR79833.1"/>
    </source>
</evidence>
<evidence type="ECO:0008006" key="11">
    <source>
        <dbReference type="Google" id="ProtNLM"/>
    </source>
</evidence>